<organism evidence="9 10">
    <name type="scientific">Cytobacillus horneckiae</name>
    <dbReference type="NCBI Taxonomy" id="549687"/>
    <lineage>
        <taxon>Bacteria</taxon>
        <taxon>Bacillati</taxon>
        <taxon>Bacillota</taxon>
        <taxon>Bacilli</taxon>
        <taxon>Bacillales</taxon>
        <taxon>Bacillaceae</taxon>
        <taxon>Cytobacillus</taxon>
    </lineage>
</organism>
<evidence type="ECO:0000313" key="9">
    <source>
        <dbReference type="EMBL" id="PKG30453.1"/>
    </source>
</evidence>
<dbReference type="PROSITE" id="PS01063">
    <property type="entry name" value="SIGMA70_ECF"/>
    <property type="match status" value="1"/>
</dbReference>
<feature type="domain" description="RNA polymerase sigma-70 region 2" evidence="7">
    <location>
        <begin position="7"/>
        <end position="70"/>
    </location>
</feature>
<proteinExistence type="inferred from homology"/>
<dbReference type="SUPFAM" id="SSF88946">
    <property type="entry name" value="Sigma2 domain of RNA polymerase sigma factors"/>
    <property type="match status" value="1"/>
</dbReference>
<dbReference type="InterPro" id="IPR036388">
    <property type="entry name" value="WH-like_DNA-bd_sf"/>
</dbReference>
<evidence type="ECO:0000256" key="1">
    <source>
        <dbReference type="ARBA" id="ARBA00010641"/>
    </source>
</evidence>
<dbReference type="Gene3D" id="1.10.10.10">
    <property type="entry name" value="Winged helix-like DNA-binding domain superfamily/Winged helix DNA-binding domain"/>
    <property type="match status" value="1"/>
</dbReference>
<accession>A0A2N0ZLR8</accession>
<dbReference type="GO" id="GO:0006352">
    <property type="term" value="P:DNA-templated transcription initiation"/>
    <property type="evidence" value="ECO:0007669"/>
    <property type="project" value="InterPro"/>
</dbReference>
<dbReference type="EMBL" id="PISD01000008">
    <property type="protein sequence ID" value="PKG30453.1"/>
    <property type="molecule type" value="Genomic_DNA"/>
</dbReference>
<keyword evidence="4 6" id="KW-0238">DNA-binding</keyword>
<sequence>MKELCGQYEKRMFHIAYRITRDHYTAQDVVQESFVKAYMKLDTLQDHEKIGSWLAAITTRTAIDVVRKERLTKERTESIDDWEKSNLRMKQNVEDEVAAHIIEEKISRFIDSISTDQQNVYQLKMKAGLKEKEIAALLQLNQNTVKTKIYRLRKQLKQLLNNNEIIEWS</sequence>
<keyword evidence="3 6" id="KW-0731">Sigma factor</keyword>
<dbReference type="InterPro" id="IPR014284">
    <property type="entry name" value="RNA_pol_sigma-70_dom"/>
</dbReference>
<evidence type="ECO:0000256" key="2">
    <source>
        <dbReference type="ARBA" id="ARBA00023015"/>
    </source>
</evidence>
<comment type="caution">
    <text evidence="9">The sequence shown here is derived from an EMBL/GenBank/DDBJ whole genome shotgun (WGS) entry which is preliminary data.</text>
</comment>
<evidence type="ECO:0000256" key="5">
    <source>
        <dbReference type="ARBA" id="ARBA00023163"/>
    </source>
</evidence>
<dbReference type="Pfam" id="PF04542">
    <property type="entry name" value="Sigma70_r2"/>
    <property type="match status" value="1"/>
</dbReference>
<evidence type="ECO:0000256" key="3">
    <source>
        <dbReference type="ARBA" id="ARBA00023082"/>
    </source>
</evidence>
<protein>
    <recommendedName>
        <fullName evidence="6">RNA polymerase sigma factor</fullName>
    </recommendedName>
</protein>
<name>A0A2N0ZLR8_9BACI</name>
<evidence type="ECO:0000259" key="8">
    <source>
        <dbReference type="Pfam" id="PF08281"/>
    </source>
</evidence>
<dbReference type="Gene3D" id="1.10.1740.10">
    <property type="match status" value="1"/>
</dbReference>
<dbReference type="GO" id="GO:0016987">
    <property type="term" value="F:sigma factor activity"/>
    <property type="evidence" value="ECO:0007669"/>
    <property type="project" value="UniProtKB-KW"/>
</dbReference>
<dbReference type="GO" id="GO:0006950">
    <property type="term" value="P:response to stress"/>
    <property type="evidence" value="ECO:0007669"/>
    <property type="project" value="UniProtKB-ARBA"/>
</dbReference>
<dbReference type="InterPro" id="IPR039425">
    <property type="entry name" value="RNA_pol_sigma-70-like"/>
</dbReference>
<dbReference type="AlphaFoldDB" id="A0A2N0ZLR8"/>
<reference evidence="9 10" key="1">
    <citation type="journal article" date="2010" name="Int. J. Syst. Evol. Microbiol.">
        <title>Bacillus horneckiae sp. nov., isolated from a spacecraft-assembly clean room.</title>
        <authorList>
            <person name="Vaishampayan P."/>
            <person name="Probst A."/>
            <person name="Krishnamurthi S."/>
            <person name="Ghosh S."/>
            <person name="Osman S."/>
            <person name="McDowall A."/>
            <person name="Ruckmani A."/>
            <person name="Mayilraj S."/>
            <person name="Venkateswaran K."/>
        </authorList>
    </citation>
    <scope>NUCLEOTIDE SEQUENCE [LARGE SCALE GENOMIC DNA]</scope>
    <source>
        <strain evidence="10">1PO1SC</strain>
    </source>
</reference>
<feature type="domain" description="RNA polymerase sigma factor 70 region 4 type 2" evidence="8">
    <location>
        <begin position="104"/>
        <end position="156"/>
    </location>
</feature>
<dbReference type="InterPro" id="IPR000838">
    <property type="entry name" value="RNA_pol_sigma70_ECF_CS"/>
</dbReference>
<keyword evidence="5 6" id="KW-0804">Transcription</keyword>
<dbReference type="Pfam" id="PF08281">
    <property type="entry name" value="Sigma70_r4_2"/>
    <property type="match status" value="1"/>
</dbReference>
<keyword evidence="2 6" id="KW-0805">Transcription regulation</keyword>
<dbReference type="SUPFAM" id="SSF88659">
    <property type="entry name" value="Sigma3 and sigma4 domains of RNA polymerase sigma factors"/>
    <property type="match status" value="1"/>
</dbReference>
<dbReference type="InterPro" id="IPR013324">
    <property type="entry name" value="RNA_pol_sigma_r3/r4-like"/>
</dbReference>
<evidence type="ECO:0000259" key="7">
    <source>
        <dbReference type="Pfam" id="PF04542"/>
    </source>
</evidence>
<dbReference type="InterPro" id="IPR013325">
    <property type="entry name" value="RNA_pol_sigma_r2"/>
</dbReference>
<dbReference type="NCBIfam" id="TIGR02937">
    <property type="entry name" value="sigma70-ECF"/>
    <property type="match status" value="1"/>
</dbReference>
<dbReference type="InterPro" id="IPR013249">
    <property type="entry name" value="RNA_pol_sigma70_r4_t2"/>
</dbReference>
<dbReference type="Proteomes" id="UP000233343">
    <property type="component" value="Unassembled WGS sequence"/>
</dbReference>
<evidence type="ECO:0000313" key="10">
    <source>
        <dbReference type="Proteomes" id="UP000233343"/>
    </source>
</evidence>
<dbReference type="InterPro" id="IPR007627">
    <property type="entry name" value="RNA_pol_sigma70_r2"/>
</dbReference>
<gene>
    <name evidence="9" type="ORF">CWS20_05285</name>
</gene>
<evidence type="ECO:0000256" key="6">
    <source>
        <dbReference type="RuleBase" id="RU000716"/>
    </source>
</evidence>
<keyword evidence="10" id="KW-1185">Reference proteome</keyword>
<evidence type="ECO:0000256" key="4">
    <source>
        <dbReference type="ARBA" id="ARBA00023125"/>
    </source>
</evidence>
<comment type="similarity">
    <text evidence="1 6">Belongs to the sigma-70 factor family. ECF subfamily.</text>
</comment>
<dbReference type="GO" id="GO:0003677">
    <property type="term" value="F:DNA binding"/>
    <property type="evidence" value="ECO:0007669"/>
    <property type="project" value="UniProtKB-KW"/>
</dbReference>
<dbReference type="PANTHER" id="PTHR43133">
    <property type="entry name" value="RNA POLYMERASE ECF-TYPE SIGMA FACTO"/>
    <property type="match status" value="1"/>
</dbReference>
<dbReference type="PANTHER" id="PTHR43133:SF51">
    <property type="entry name" value="RNA POLYMERASE SIGMA FACTOR"/>
    <property type="match status" value="1"/>
</dbReference>